<dbReference type="KEGG" id="ahal:FTX54_002805"/>
<sequence>MNTHKTVLITGANSGIGLAASVLFAHEGWNVIMACRNELKGMEARRAVVRAAKNERITMLQVDLSSFQSVRHFSRQVKGRFMKLDALINNAAYFAHGSPHRLSEDGIELTFAVNTVGPYLLTEELKELLLKAEDPRVLHASSNIIKHFFDPKKELRLNRVTGPWPVQDTFTVYDQYRDSKMALVMLMFKQASVYRGTPISFHALQINGAKMSKSTLEGIAYPWKAAARIQNLFFPPPDKMAEKYLQVCSYSQFGEISGKLINHRLQVMEPASKNPSFSMQTKQVLHADYYPFYADNEKVQNELWELCGELTNKQPL</sequence>
<dbReference type="PRINTS" id="PR01397">
    <property type="entry name" value="DHBDHDRGNASE"/>
</dbReference>
<evidence type="ECO:0000313" key="2">
    <source>
        <dbReference type="EMBL" id="WWD80510.1"/>
    </source>
</evidence>
<dbReference type="Gene3D" id="3.40.50.720">
    <property type="entry name" value="NAD(P)-binding Rossmann-like Domain"/>
    <property type="match status" value="1"/>
</dbReference>
<dbReference type="GO" id="GO:0019290">
    <property type="term" value="P:siderophore biosynthetic process"/>
    <property type="evidence" value="ECO:0007669"/>
    <property type="project" value="InterPro"/>
</dbReference>
<dbReference type="AlphaFoldDB" id="A0A5C7FA04"/>
<proteinExistence type="predicted"/>
<organism evidence="2 3">
    <name type="scientific">Alkalicoccus halolimnae</name>
    <dbReference type="NCBI Taxonomy" id="1667239"/>
    <lineage>
        <taxon>Bacteria</taxon>
        <taxon>Bacillati</taxon>
        <taxon>Bacillota</taxon>
        <taxon>Bacilli</taxon>
        <taxon>Bacillales</taxon>
        <taxon>Bacillaceae</taxon>
        <taxon>Alkalicoccus</taxon>
    </lineage>
</organism>
<dbReference type="InterPro" id="IPR003560">
    <property type="entry name" value="DHB_DH"/>
</dbReference>
<dbReference type="EMBL" id="CP144914">
    <property type="protein sequence ID" value="WWD80510.1"/>
    <property type="molecule type" value="Genomic_DNA"/>
</dbReference>
<accession>A0A5C7FA04</accession>
<dbReference type="GO" id="GO:0008667">
    <property type="term" value="F:2,3-dihydro-2,3-dihydroxybenzoate dehydrogenase activity"/>
    <property type="evidence" value="ECO:0007669"/>
    <property type="project" value="InterPro"/>
</dbReference>
<keyword evidence="3" id="KW-1185">Reference proteome</keyword>
<dbReference type="InterPro" id="IPR036291">
    <property type="entry name" value="NAD(P)-bd_dom_sf"/>
</dbReference>
<protein>
    <submittedName>
        <fullName evidence="2">SDR family NAD(P)-dependent oxidoreductase</fullName>
    </submittedName>
</protein>
<dbReference type="Proteomes" id="UP000321816">
    <property type="component" value="Chromosome"/>
</dbReference>
<dbReference type="PANTHER" id="PTHR43157">
    <property type="entry name" value="PHOSPHATIDYLINOSITOL-GLYCAN BIOSYNTHESIS CLASS F PROTEIN-RELATED"/>
    <property type="match status" value="1"/>
</dbReference>
<dbReference type="SUPFAM" id="SSF51735">
    <property type="entry name" value="NAD(P)-binding Rossmann-fold domains"/>
    <property type="match status" value="1"/>
</dbReference>
<dbReference type="Pfam" id="PF00106">
    <property type="entry name" value="adh_short"/>
    <property type="match status" value="1"/>
</dbReference>
<evidence type="ECO:0000256" key="1">
    <source>
        <dbReference type="ARBA" id="ARBA00023002"/>
    </source>
</evidence>
<dbReference type="RefSeq" id="WP_147804883.1">
    <property type="nucleotide sequence ID" value="NZ_CP144914.1"/>
</dbReference>
<name>A0A5C7FA04_9BACI</name>
<evidence type="ECO:0000313" key="3">
    <source>
        <dbReference type="Proteomes" id="UP000321816"/>
    </source>
</evidence>
<dbReference type="PANTHER" id="PTHR43157:SF31">
    <property type="entry name" value="PHOSPHATIDYLINOSITOL-GLYCAN BIOSYNTHESIS CLASS F PROTEIN"/>
    <property type="match status" value="1"/>
</dbReference>
<dbReference type="OrthoDB" id="9809821at2"/>
<keyword evidence="1" id="KW-0560">Oxidoreductase</keyword>
<reference evidence="2 3" key="1">
    <citation type="submission" date="2024-01" db="EMBL/GenBank/DDBJ databases">
        <title>Complete Genome Sequence of Alkalicoccus halolimnae BZ-SZ-XJ29T, a Moderately Halophilic Bacterium Isolated from a Salt Lake.</title>
        <authorList>
            <person name="Zhao B."/>
        </authorList>
    </citation>
    <scope>NUCLEOTIDE SEQUENCE [LARGE SCALE GENOMIC DNA]</scope>
    <source>
        <strain evidence="2 3">BZ-SZ-XJ29</strain>
    </source>
</reference>
<dbReference type="InterPro" id="IPR002347">
    <property type="entry name" value="SDR_fam"/>
</dbReference>
<gene>
    <name evidence="2" type="ORF">FTX54_002805</name>
</gene>